<evidence type="ECO:0000313" key="2">
    <source>
        <dbReference type="EnsemblPlants" id="LPERR04G04730.1"/>
    </source>
</evidence>
<protein>
    <submittedName>
        <fullName evidence="2">Uncharacterized protein</fullName>
    </submittedName>
</protein>
<name>A0A0D9W3D1_9ORYZ</name>
<organism evidence="2 3">
    <name type="scientific">Leersia perrieri</name>
    <dbReference type="NCBI Taxonomy" id="77586"/>
    <lineage>
        <taxon>Eukaryota</taxon>
        <taxon>Viridiplantae</taxon>
        <taxon>Streptophyta</taxon>
        <taxon>Embryophyta</taxon>
        <taxon>Tracheophyta</taxon>
        <taxon>Spermatophyta</taxon>
        <taxon>Magnoliopsida</taxon>
        <taxon>Liliopsida</taxon>
        <taxon>Poales</taxon>
        <taxon>Poaceae</taxon>
        <taxon>BOP clade</taxon>
        <taxon>Oryzoideae</taxon>
        <taxon>Oryzeae</taxon>
        <taxon>Oryzinae</taxon>
        <taxon>Leersia</taxon>
    </lineage>
</organism>
<dbReference type="Proteomes" id="UP000032180">
    <property type="component" value="Chromosome 4"/>
</dbReference>
<dbReference type="EnsemblPlants" id="LPERR04G04730.1">
    <property type="protein sequence ID" value="LPERR04G04730.1"/>
    <property type="gene ID" value="LPERR04G04730"/>
</dbReference>
<feature type="region of interest" description="Disordered" evidence="1">
    <location>
        <begin position="41"/>
        <end position="73"/>
    </location>
</feature>
<reference evidence="3" key="2">
    <citation type="submission" date="2013-12" db="EMBL/GenBank/DDBJ databases">
        <authorList>
            <person name="Yu Y."/>
            <person name="Lee S."/>
            <person name="de Baynast K."/>
            <person name="Wissotski M."/>
            <person name="Liu L."/>
            <person name="Talag J."/>
            <person name="Goicoechea J."/>
            <person name="Angelova A."/>
            <person name="Jetty R."/>
            <person name="Kudrna D."/>
            <person name="Golser W."/>
            <person name="Rivera L."/>
            <person name="Zhang J."/>
            <person name="Wing R."/>
        </authorList>
    </citation>
    <scope>NUCLEOTIDE SEQUENCE</scope>
</reference>
<dbReference type="Gramene" id="LPERR04G04730.1">
    <property type="protein sequence ID" value="LPERR04G04730.1"/>
    <property type="gene ID" value="LPERR04G04730"/>
</dbReference>
<dbReference type="AlphaFoldDB" id="A0A0D9W3D1"/>
<sequence>MWPRWGIWPEIGPTNPDGPFVHLFRRGINEPWQRWHVWASSTHGDRAAGKSQDDDGTEAAEDSQEWLVGNGEG</sequence>
<reference evidence="2 3" key="1">
    <citation type="submission" date="2012-08" db="EMBL/GenBank/DDBJ databases">
        <title>Oryza genome evolution.</title>
        <authorList>
            <person name="Wing R.A."/>
        </authorList>
    </citation>
    <scope>NUCLEOTIDE SEQUENCE</scope>
</reference>
<dbReference type="HOGENOM" id="CLU_2708397_0_0_1"/>
<feature type="compositionally biased region" description="Acidic residues" evidence="1">
    <location>
        <begin position="54"/>
        <end position="64"/>
    </location>
</feature>
<feature type="compositionally biased region" description="Basic and acidic residues" evidence="1">
    <location>
        <begin position="43"/>
        <end position="53"/>
    </location>
</feature>
<accession>A0A0D9W3D1</accession>
<evidence type="ECO:0000313" key="3">
    <source>
        <dbReference type="Proteomes" id="UP000032180"/>
    </source>
</evidence>
<evidence type="ECO:0000256" key="1">
    <source>
        <dbReference type="SAM" id="MobiDB-lite"/>
    </source>
</evidence>
<reference evidence="2" key="3">
    <citation type="submission" date="2015-04" db="UniProtKB">
        <authorList>
            <consortium name="EnsemblPlants"/>
        </authorList>
    </citation>
    <scope>IDENTIFICATION</scope>
</reference>
<proteinExistence type="predicted"/>
<keyword evidence="3" id="KW-1185">Reference proteome</keyword>